<dbReference type="EMBL" id="JACHMB010000001">
    <property type="protein sequence ID" value="MBB5773605.1"/>
    <property type="molecule type" value="Genomic_DNA"/>
</dbReference>
<protein>
    <submittedName>
        <fullName evidence="1">Uncharacterized protein</fullName>
    </submittedName>
</protein>
<dbReference type="RefSeq" id="WP_185067567.1">
    <property type="nucleotide sequence ID" value="NZ_JACHMB010000001.1"/>
</dbReference>
<evidence type="ECO:0000313" key="2">
    <source>
        <dbReference type="Proteomes" id="UP000579153"/>
    </source>
</evidence>
<name>A0A7W9L7M4_9ACTN</name>
<organism evidence="1 2">
    <name type="scientific">Nonomuraea jabiensis</name>
    <dbReference type="NCBI Taxonomy" id="882448"/>
    <lineage>
        <taxon>Bacteria</taxon>
        <taxon>Bacillati</taxon>
        <taxon>Actinomycetota</taxon>
        <taxon>Actinomycetes</taxon>
        <taxon>Streptosporangiales</taxon>
        <taxon>Streptosporangiaceae</taxon>
        <taxon>Nonomuraea</taxon>
    </lineage>
</organism>
<accession>A0A7W9L7M4</accession>
<evidence type="ECO:0000313" key="1">
    <source>
        <dbReference type="EMBL" id="MBB5773605.1"/>
    </source>
</evidence>
<sequence>MRSRWSRPHGPGTVHLSNGTTVEVEVENDGAPELADLIVVPGSGPGA</sequence>
<proteinExistence type="predicted"/>
<comment type="caution">
    <text evidence="1">The sequence shown here is derived from an EMBL/GenBank/DDBJ whole genome shotgun (WGS) entry which is preliminary data.</text>
</comment>
<reference evidence="1 2" key="1">
    <citation type="submission" date="2020-08" db="EMBL/GenBank/DDBJ databases">
        <title>Sequencing the genomes of 1000 actinobacteria strains.</title>
        <authorList>
            <person name="Klenk H.-P."/>
        </authorList>
    </citation>
    <scope>NUCLEOTIDE SEQUENCE [LARGE SCALE GENOMIC DNA]</scope>
    <source>
        <strain evidence="1 2">DSM 45507</strain>
    </source>
</reference>
<dbReference type="Proteomes" id="UP000579153">
    <property type="component" value="Unassembled WGS sequence"/>
</dbReference>
<dbReference type="AlphaFoldDB" id="A0A7W9L7M4"/>
<gene>
    <name evidence="1" type="ORF">HD596_000361</name>
</gene>
<keyword evidence="2" id="KW-1185">Reference proteome</keyword>